<sequence>MDALKAIIAKQKAQVTSLSKAGGGPGGRYFRQGDIEAQRRQQKEKEALEAAAKKRQQELQSLAELQERLSAKKFRPAPSKQEDKLLYSGSAASAEDEQEPPIASPEIFKRLRKLKQPVTLFGETPWQRYCRLCALELQVLDDEMTEGQQNVFHAMQREGEDDEEFEEEQKLTCSFTQHIIEWTRRMLSLWEEELKQRSEEEKATADGRHQLALHRQTKKDLKPLLRKLKHKELESDICERLHEIVQLCKERRYRDAHGSFMLLAIGNAAWPMGVTMVGIHERAGRSKLNTSQVAHILNDETTRKYIQMFKRLMSFCQRKFEANPSQTILLSVHHV</sequence>
<evidence type="ECO:0000259" key="9">
    <source>
        <dbReference type="SMART" id="SM00500"/>
    </source>
</evidence>
<dbReference type="SUPFAM" id="SSF158230">
    <property type="entry name" value="PRP4-like"/>
    <property type="match status" value="1"/>
</dbReference>
<dbReference type="InterPro" id="IPR039979">
    <property type="entry name" value="PRPF18"/>
</dbReference>
<dbReference type="SMART" id="SM00500">
    <property type="entry name" value="SFM"/>
    <property type="match status" value="1"/>
</dbReference>
<evidence type="ECO:0000256" key="5">
    <source>
        <dbReference type="ARBA" id="ARBA00022728"/>
    </source>
</evidence>
<dbReference type="Proteomes" id="UP000515125">
    <property type="component" value="Unplaced"/>
</dbReference>
<evidence type="ECO:0000256" key="1">
    <source>
        <dbReference type="ARBA" id="ARBA00004123"/>
    </source>
</evidence>
<keyword evidence="7" id="KW-0539">Nucleus</keyword>
<organism evidence="10 11">
    <name type="scientific">Cyclospora cayetanensis</name>
    <dbReference type="NCBI Taxonomy" id="88456"/>
    <lineage>
        <taxon>Eukaryota</taxon>
        <taxon>Sar</taxon>
        <taxon>Alveolata</taxon>
        <taxon>Apicomplexa</taxon>
        <taxon>Conoidasida</taxon>
        <taxon>Coccidia</taxon>
        <taxon>Eucoccidiorida</taxon>
        <taxon>Eimeriorina</taxon>
        <taxon>Eimeriidae</taxon>
        <taxon>Cyclospora</taxon>
    </lineage>
</organism>
<gene>
    <name evidence="11" type="primary">LOC34620654</name>
</gene>
<dbReference type="GeneID" id="34620654"/>
<dbReference type="AlphaFoldDB" id="A0A6P6S1J0"/>
<evidence type="ECO:0000256" key="2">
    <source>
        <dbReference type="ARBA" id="ARBA00008137"/>
    </source>
</evidence>
<keyword evidence="6" id="KW-0508">mRNA splicing</keyword>
<feature type="compositionally biased region" description="Basic and acidic residues" evidence="8">
    <location>
        <begin position="31"/>
        <end position="53"/>
    </location>
</feature>
<evidence type="ECO:0000256" key="4">
    <source>
        <dbReference type="ARBA" id="ARBA00022664"/>
    </source>
</evidence>
<dbReference type="PANTHER" id="PTHR13007:SF19">
    <property type="entry name" value="PRE-MRNA-SPLICING FACTOR 18"/>
    <property type="match status" value="1"/>
</dbReference>
<dbReference type="GO" id="GO:0000350">
    <property type="term" value="P:generation of catalytic spliceosome for second transesterification step"/>
    <property type="evidence" value="ECO:0007669"/>
    <property type="project" value="TreeGrafter"/>
</dbReference>
<keyword evidence="10" id="KW-1185">Reference proteome</keyword>
<dbReference type="InterPro" id="IPR004098">
    <property type="entry name" value="Prp18"/>
</dbReference>
<evidence type="ECO:0000313" key="11">
    <source>
        <dbReference type="RefSeq" id="XP_026193185.1"/>
    </source>
</evidence>
<proteinExistence type="inferred from homology"/>
<dbReference type="RefSeq" id="XP_026193185.1">
    <property type="nucleotide sequence ID" value="XM_026337400.1"/>
</dbReference>
<evidence type="ECO:0000313" key="10">
    <source>
        <dbReference type="Proteomes" id="UP000515125"/>
    </source>
</evidence>
<keyword evidence="4" id="KW-0507">mRNA processing</keyword>
<comment type="similarity">
    <text evidence="2">Belongs to the PRP18 family.</text>
</comment>
<dbReference type="Pfam" id="PF08799">
    <property type="entry name" value="PRP4"/>
    <property type="match status" value="1"/>
</dbReference>
<name>A0A6P6S1J0_9EIME</name>
<feature type="region of interest" description="Disordered" evidence="8">
    <location>
        <begin position="15"/>
        <end position="53"/>
    </location>
</feature>
<dbReference type="InterPro" id="IPR014906">
    <property type="entry name" value="PRP4-like"/>
</dbReference>
<dbReference type="InterPro" id="IPR036285">
    <property type="entry name" value="PRP4-like_sf"/>
</dbReference>
<dbReference type="GO" id="GO:0005682">
    <property type="term" value="C:U5 snRNP"/>
    <property type="evidence" value="ECO:0007669"/>
    <property type="project" value="TreeGrafter"/>
</dbReference>
<evidence type="ECO:0000256" key="8">
    <source>
        <dbReference type="SAM" id="MobiDB-lite"/>
    </source>
</evidence>
<dbReference type="PANTHER" id="PTHR13007">
    <property type="entry name" value="PRE-MRNA SPLICING FACTOR-RELATED"/>
    <property type="match status" value="1"/>
</dbReference>
<reference evidence="11" key="1">
    <citation type="submission" date="2025-08" db="UniProtKB">
        <authorList>
            <consortium name="RefSeq"/>
        </authorList>
    </citation>
    <scope>IDENTIFICATION</scope>
</reference>
<dbReference type="OrthoDB" id="347533at2759"/>
<dbReference type="Gene3D" id="1.20.940.10">
    <property type="entry name" value="Functional domain of the splicing factor Prp18"/>
    <property type="match status" value="1"/>
</dbReference>
<evidence type="ECO:0000256" key="7">
    <source>
        <dbReference type="ARBA" id="ARBA00023242"/>
    </source>
</evidence>
<dbReference type="GO" id="GO:0046540">
    <property type="term" value="C:U4/U6 x U5 tri-snRNP complex"/>
    <property type="evidence" value="ECO:0007669"/>
    <property type="project" value="TreeGrafter"/>
</dbReference>
<keyword evidence="5" id="KW-0747">Spliceosome</keyword>
<evidence type="ECO:0000256" key="3">
    <source>
        <dbReference type="ARBA" id="ARBA00018242"/>
    </source>
</evidence>
<dbReference type="GO" id="GO:0071021">
    <property type="term" value="C:U2-type post-spliceosomal complex"/>
    <property type="evidence" value="ECO:0007669"/>
    <property type="project" value="TreeGrafter"/>
</dbReference>
<comment type="subcellular location">
    <subcellularLocation>
        <location evidence="1">Nucleus</location>
    </subcellularLocation>
</comment>
<protein>
    <recommendedName>
        <fullName evidence="3">Pre-mRNA-splicing factor 18</fullName>
    </recommendedName>
</protein>
<dbReference type="Gene3D" id="4.10.280.110">
    <property type="entry name" value="Pre-mRNA processing factor 4 domain"/>
    <property type="match status" value="1"/>
</dbReference>
<dbReference type="SUPFAM" id="SSF47938">
    <property type="entry name" value="Functional domain of the splicing factor Prp18"/>
    <property type="match status" value="1"/>
</dbReference>
<evidence type="ECO:0000256" key="6">
    <source>
        <dbReference type="ARBA" id="ARBA00023187"/>
    </source>
</evidence>
<dbReference type="Pfam" id="PF02840">
    <property type="entry name" value="Prp18"/>
    <property type="match status" value="1"/>
</dbReference>
<feature type="domain" description="Pre-mRNA processing factor 4 (PRP4)-like" evidence="9">
    <location>
        <begin position="102"/>
        <end position="150"/>
    </location>
</feature>
<accession>A0A6P6S1J0</accession>